<gene>
    <name evidence="2" type="ORF">E2C01_042478</name>
</gene>
<dbReference type="EMBL" id="VSRR010008418">
    <property type="protein sequence ID" value="MPC48694.1"/>
    <property type="molecule type" value="Genomic_DNA"/>
</dbReference>
<dbReference type="AlphaFoldDB" id="A0A5B7FWL5"/>
<keyword evidence="3" id="KW-1185">Reference proteome</keyword>
<reference evidence="2 3" key="1">
    <citation type="submission" date="2019-05" db="EMBL/GenBank/DDBJ databases">
        <title>Another draft genome of Portunus trituberculatus and its Hox gene families provides insights of decapod evolution.</title>
        <authorList>
            <person name="Jeong J.-H."/>
            <person name="Song I."/>
            <person name="Kim S."/>
            <person name="Choi T."/>
            <person name="Kim D."/>
            <person name="Ryu S."/>
            <person name="Kim W."/>
        </authorList>
    </citation>
    <scope>NUCLEOTIDE SEQUENCE [LARGE SCALE GENOMIC DNA]</scope>
    <source>
        <tissue evidence="2">Muscle</tissue>
    </source>
</reference>
<name>A0A5B7FWL5_PORTR</name>
<protein>
    <submittedName>
        <fullName evidence="2">Uncharacterized protein</fullName>
    </submittedName>
</protein>
<proteinExistence type="predicted"/>
<evidence type="ECO:0000313" key="2">
    <source>
        <dbReference type="EMBL" id="MPC48694.1"/>
    </source>
</evidence>
<feature type="region of interest" description="Disordered" evidence="1">
    <location>
        <begin position="201"/>
        <end position="229"/>
    </location>
</feature>
<comment type="caution">
    <text evidence="2">The sequence shown here is derived from an EMBL/GenBank/DDBJ whole genome shotgun (WGS) entry which is preliminary data.</text>
</comment>
<accession>A0A5B7FWL5</accession>
<evidence type="ECO:0000313" key="3">
    <source>
        <dbReference type="Proteomes" id="UP000324222"/>
    </source>
</evidence>
<sequence length="539" mass="59478">MTGQKTMITLRIQVTIPYGNKRPHRVRVVAKDRGALVFPYRRKLASVPLYKAGWKRVPGEGTGWLWQNEQAAAVPVDMAKLLRYKNLALQLYCLRGDDVKHKGVFNFRRVMEQQHHQDELLLAMRYSTGWWWRWLAVTCFGRGEDEAAALRGGALQRRLEAGEGQPPGKQHAGDGPAAAELVARRPSHATDGPAATQLVAEWPSGAGDGPAGAQHAARRPSHATDGPTATQLAAEWPSVDGDGPAEAQHVACDTGMVDKIREFPSSRPLRFPDSGAVFPELLREYDLKVADEKEKQDTQKEKEKTPRTQCDVRKEEWQARSTLRALWMTNRAVHNVWRAGKAVQALRKRSGASHALWTAGSGLHGLWMTGSTVDALVAAGSAVHALWTGAGASWRMGGTMSALLTGRRAVRAIWTVRRAVRALWLGRRTVCSYWTVGGVARAMWTAGRAWRAFWSARASLQAFWRAEGAARALWTAGGATSLALVAGSLLSGEDTQPLDWLLWGLTAAVLLRDFCIQVCAWLRRRRDRTGRNIPHGDNP</sequence>
<dbReference type="Proteomes" id="UP000324222">
    <property type="component" value="Unassembled WGS sequence"/>
</dbReference>
<evidence type="ECO:0000256" key="1">
    <source>
        <dbReference type="SAM" id="MobiDB-lite"/>
    </source>
</evidence>
<organism evidence="2 3">
    <name type="scientific">Portunus trituberculatus</name>
    <name type="common">Swimming crab</name>
    <name type="synonym">Neptunus trituberculatus</name>
    <dbReference type="NCBI Taxonomy" id="210409"/>
    <lineage>
        <taxon>Eukaryota</taxon>
        <taxon>Metazoa</taxon>
        <taxon>Ecdysozoa</taxon>
        <taxon>Arthropoda</taxon>
        <taxon>Crustacea</taxon>
        <taxon>Multicrustacea</taxon>
        <taxon>Malacostraca</taxon>
        <taxon>Eumalacostraca</taxon>
        <taxon>Eucarida</taxon>
        <taxon>Decapoda</taxon>
        <taxon>Pleocyemata</taxon>
        <taxon>Brachyura</taxon>
        <taxon>Eubrachyura</taxon>
        <taxon>Portunoidea</taxon>
        <taxon>Portunidae</taxon>
        <taxon>Portuninae</taxon>
        <taxon>Portunus</taxon>
    </lineage>
</organism>